<accession>A0A392RXB0</accession>
<dbReference type="EMBL" id="LXQA010283012">
    <property type="protein sequence ID" value="MCI40704.1"/>
    <property type="molecule type" value="Genomic_DNA"/>
</dbReference>
<name>A0A392RXB0_9FABA</name>
<protein>
    <submittedName>
        <fullName evidence="1">Uncharacterized protein</fullName>
    </submittedName>
</protein>
<keyword evidence="2" id="KW-1185">Reference proteome</keyword>
<dbReference type="Proteomes" id="UP000265520">
    <property type="component" value="Unassembled WGS sequence"/>
</dbReference>
<evidence type="ECO:0000313" key="1">
    <source>
        <dbReference type="EMBL" id="MCI40704.1"/>
    </source>
</evidence>
<reference evidence="1 2" key="1">
    <citation type="journal article" date="2018" name="Front. Plant Sci.">
        <title>Red Clover (Trifolium pratense) and Zigzag Clover (T. medium) - A Picture of Genomic Similarities and Differences.</title>
        <authorList>
            <person name="Dluhosova J."/>
            <person name="Istvanek J."/>
            <person name="Nedelnik J."/>
            <person name="Repkova J."/>
        </authorList>
    </citation>
    <scope>NUCLEOTIDE SEQUENCE [LARGE SCALE GENOMIC DNA]</scope>
    <source>
        <strain evidence="2">cv. 10/8</strain>
        <tissue evidence="1">Leaf</tissue>
    </source>
</reference>
<organism evidence="1 2">
    <name type="scientific">Trifolium medium</name>
    <dbReference type="NCBI Taxonomy" id="97028"/>
    <lineage>
        <taxon>Eukaryota</taxon>
        <taxon>Viridiplantae</taxon>
        <taxon>Streptophyta</taxon>
        <taxon>Embryophyta</taxon>
        <taxon>Tracheophyta</taxon>
        <taxon>Spermatophyta</taxon>
        <taxon>Magnoliopsida</taxon>
        <taxon>eudicotyledons</taxon>
        <taxon>Gunneridae</taxon>
        <taxon>Pentapetalae</taxon>
        <taxon>rosids</taxon>
        <taxon>fabids</taxon>
        <taxon>Fabales</taxon>
        <taxon>Fabaceae</taxon>
        <taxon>Papilionoideae</taxon>
        <taxon>50 kb inversion clade</taxon>
        <taxon>NPAAA clade</taxon>
        <taxon>Hologalegina</taxon>
        <taxon>IRL clade</taxon>
        <taxon>Trifolieae</taxon>
        <taxon>Trifolium</taxon>
    </lineage>
</organism>
<comment type="caution">
    <text evidence="1">The sequence shown here is derived from an EMBL/GenBank/DDBJ whole genome shotgun (WGS) entry which is preliminary data.</text>
</comment>
<evidence type="ECO:0000313" key="2">
    <source>
        <dbReference type="Proteomes" id="UP000265520"/>
    </source>
</evidence>
<dbReference type="AlphaFoldDB" id="A0A392RXB0"/>
<proteinExistence type="predicted"/>
<sequence>MSASPCGDRRRCSGRSVAFSFFDGEILSSREECGHVTCSAVEAVPEQDACCELLSVEEEFLTSNESVIFFSSSVGFPPEQ</sequence>